<keyword evidence="1" id="KW-1133">Transmembrane helix</keyword>
<reference evidence="2" key="1">
    <citation type="journal article" date="2021" name="Proc. Natl. Acad. Sci. U.S.A.">
        <title>A Catalog of Tens of Thousands of Viruses from Human Metagenomes Reveals Hidden Associations with Chronic Diseases.</title>
        <authorList>
            <person name="Tisza M.J."/>
            <person name="Buck C.B."/>
        </authorList>
    </citation>
    <scope>NUCLEOTIDE SEQUENCE</scope>
    <source>
        <strain evidence="2">Ctqq75</strain>
    </source>
</reference>
<evidence type="ECO:0000256" key="1">
    <source>
        <dbReference type="SAM" id="Phobius"/>
    </source>
</evidence>
<organism evidence="2">
    <name type="scientific">virus sp. ctqq75</name>
    <dbReference type="NCBI Taxonomy" id="2827999"/>
    <lineage>
        <taxon>Viruses</taxon>
    </lineage>
</organism>
<sequence>MIWKYLGRSIITLLILSMLYALFTGAIDGFQYLLKLPVINVLILIAIFLLCIFLYLSTGTANRDKQAVYIKLTNGSAIIMICLMIYSYFN</sequence>
<feature type="transmembrane region" description="Helical" evidence="1">
    <location>
        <begin position="38"/>
        <end position="56"/>
    </location>
</feature>
<keyword evidence="1" id="KW-0472">Membrane</keyword>
<dbReference type="EMBL" id="BK059096">
    <property type="protein sequence ID" value="DAE29644.1"/>
    <property type="molecule type" value="Genomic_DNA"/>
</dbReference>
<evidence type="ECO:0000313" key="2">
    <source>
        <dbReference type="EMBL" id="DAE29644.1"/>
    </source>
</evidence>
<accession>A0A8S5RF86</accession>
<name>A0A8S5RF86_9VIRU</name>
<feature type="transmembrane region" description="Helical" evidence="1">
    <location>
        <begin position="12"/>
        <end position="32"/>
    </location>
</feature>
<keyword evidence="1" id="KW-0812">Transmembrane</keyword>
<proteinExistence type="predicted"/>
<protein>
    <submittedName>
        <fullName evidence="2">Uncharacterized protein</fullName>
    </submittedName>
</protein>
<feature type="transmembrane region" description="Helical" evidence="1">
    <location>
        <begin position="68"/>
        <end position="89"/>
    </location>
</feature>